<feature type="compositionally biased region" description="Pro residues" evidence="1">
    <location>
        <begin position="10"/>
        <end position="23"/>
    </location>
</feature>
<evidence type="ECO:0000313" key="2">
    <source>
        <dbReference type="EMBL" id="MFC0843445.1"/>
    </source>
</evidence>
<protein>
    <submittedName>
        <fullName evidence="2">Uncharacterized protein</fullName>
    </submittedName>
</protein>
<name>A0ABV6TCE0_9ACTN</name>
<dbReference type="Proteomes" id="UP001589887">
    <property type="component" value="Unassembled WGS sequence"/>
</dbReference>
<proteinExistence type="predicted"/>
<evidence type="ECO:0000313" key="3">
    <source>
        <dbReference type="Proteomes" id="UP001589887"/>
    </source>
</evidence>
<feature type="region of interest" description="Disordered" evidence="1">
    <location>
        <begin position="61"/>
        <end position="89"/>
    </location>
</feature>
<gene>
    <name evidence="2" type="ORF">ACFH04_06815</name>
</gene>
<feature type="region of interest" description="Disordered" evidence="1">
    <location>
        <begin position="1"/>
        <end position="25"/>
    </location>
</feature>
<organism evidence="2 3">
    <name type="scientific">Streptomyces noboritoensis</name>
    <dbReference type="NCBI Taxonomy" id="67337"/>
    <lineage>
        <taxon>Bacteria</taxon>
        <taxon>Bacillati</taxon>
        <taxon>Actinomycetota</taxon>
        <taxon>Actinomycetes</taxon>
        <taxon>Kitasatosporales</taxon>
        <taxon>Streptomycetaceae</taxon>
        <taxon>Streptomyces</taxon>
    </lineage>
</organism>
<accession>A0ABV6TCE0</accession>
<dbReference type="RefSeq" id="WP_394317221.1">
    <property type="nucleotide sequence ID" value="NZ_JBHMQV010000007.1"/>
</dbReference>
<keyword evidence="3" id="KW-1185">Reference proteome</keyword>
<evidence type="ECO:0000256" key="1">
    <source>
        <dbReference type="SAM" id="MobiDB-lite"/>
    </source>
</evidence>
<dbReference type="EMBL" id="JBHMQV010000007">
    <property type="protein sequence ID" value="MFC0843445.1"/>
    <property type="molecule type" value="Genomic_DNA"/>
</dbReference>
<comment type="caution">
    <text evidence="2">The sequence shown here is derived from an EMBL/GenBank/DDBJ whole genome shotgun (WGS) entry which is preliminary data.</text>
</comment>
<reference evidence="2 3" key="1">
    <citation type="submission" date="2024-09" db="EMBL/GenBank/DDBJ databases">
        <authorList>
            <person name="Sun Q."/>
            <person name="Mori K."/>
        </authorList>
    </citation>
    <scope>NUCLEOTIDE SEQUENCE [LARGE SCALE GENOMIC DNA]</scope>
    <source>
        <strain evidence="2 3">JCM 4557</strain>
    </source>
</reference>
<sequence>MSISSTQWSPPTPTTKPPPPLLPDPALARVARAGDVADSDLILAAVSPHGADYFNACCSSSPRRPCPARPRRSEPASCPAPRTASSFPA</sequence>